<dbReference type="Proteomes" id="UP000271678">
    <property type="component" value="Unassembled WGS sequence"/>
</dbReference>
<dbReference type="GO" id="GO:0006465">
    <property type="term" value="P:signal peptide processing"/>
    <property type="evidence" value="ECO:0007669"/>
    <property type="project" value="TreeGrafter"/>
</dbReference>
<feature type="transmembrane region" description="Helical" evidence="2">
    <location>
        <begin position="128"/>
        <end position="147"/>
    </location>
</feature>
<reference evidence="4 5" key="1">
    <citation type="submission" date="2018-11" db="EMBL/GenBank/DDBJ databases">
        <title>Draft genome of Simplicispira Flexivirga sp. BO-16.</title>
        <authorList>
            <person name="Im W.T."/>
        </authorList>
    </citation>
    <scope>NUCLEOTIDE SEQUENCE [LARGE SCALE GENOMIC DNA]</scope>
    <source>
        <strain evidence="4 5">BO-16</strain>
    </source>
</reference>
<feature type="transmembrane region" description="Helical" evidence="2">
    <location>
        <begin position="200"/>
        <end position="217"/>
    </location>
</feature>
<proteinExistence type="inferred from homology"/>
<gene>
    <name evidence="4" type="ORF">EFY87_03675</name>
</gene>
<evidence type="ECO:0000313" key="4">
    <source>
        <dbReference type="EMBL" id="RNI24800.1"/>
    </source>
</evidence>
<feature type="domain" description="Prepilin type IV endopeptidase peptidase" evidence="3">
    <location>
        <begin position="89"/>
        <end position="182"/>
    </location>
</feature>
<dbReference type="InterPro" id="IPR000045">
    <property type="entry name" value="Prepilin_IV_endopep_pep"/>
</dbReference>
<sequence>MGSVELVPLASATVTAYTIAAVLLGVLTRRNLASLRYRRPSEADRPLPSSTRWVPPVSALAAALVSWCAMPNQWRSLLVATPLLAAGPWLAAVDIDVRRLPDRVLLPVAGFTLVAIVALAAIDPPVLLRALGCGFAGFAIYFALHLVSGGSIGFGDVKLAGVVGLVAGFHGLATVWWSFLAGPLLCVAWAVLTRRGLRDRVAFGPWLVAGLLVALVLT</sequence>
<evidence type="ECO:0000313" key="5">
    <source>
        <dbReference type="Proteomes" id="UP000271678"/>
    </source>
</evidence>
<keyword evidence="2" id="KW-1133">Transmembrane helix</keyword>
<dbReference type="AlphaFoldDB" id="A0A3M9MGV9"/>
<keyword evidence="5" id="KW-1185">Reference proteome</keyword>
<evidence type="ECO:0000256" key="2">
    <source>
        <dbReference type="SAM" id="Phobius"/>
    </source>
</evidence>
<dbReference type="Pfam" id="PF01478">
    <property type="entry name" value="Peptidase_A24"/>
    <property type="match status" value="1"/>
</dbReference>
<evidence type="ECO:0000256" key="1">
    <source>
        <dbReference type="ARBA" id="ARBA00005801"/>
    </source>
</evidence>
<comment type="caution">
    <text evidence="4">The sequence shown here is derived from an EMBL/GenBank/DDBJ whole genome shotgun (WGS) entry which is preliminary data.</text>
</comment>
<feature type="transmembrane region" description="Helical" evidence="2">
    <location>
        <begin position="159"/>
        <end position="180"/>
    </location>
</feature>
<dbReference type="PANTHER" id="PTHR30487">
    <property type="entry name" value="TYPE 4 PREPILIN-LIKE PROTEINS LEADER PEPTIDE-PROCESSING ENZYME"/>
    <property type="match status" value="1"/>
</dbReference>
<dbReference type="GO" id="GO:0005886">
    <property type="term" value="C:plasma membrane"/>
    <property type="evidence" value="ECO:0007669"/>
    <property type="project" value="TreeGrafter"/>
</dbReference>
<keyword evidence="2" id="KW-0472">Membrane</keyword>
<dbReference type="Gene3D" id="1.20.120.1220">
    <property type="match status" value="1"/>
</dbReference>
<dbReference type="GO" id="GO:0004190">
    <property type="term" value="F:aspartic-type endopeptidase activity"/>
    <property type="evidence" value="ECO:0007669"/>
    <property type="project" value="InterPro"/>
</dbReference>
<dbReference type="InterPro" id="IPR050882">
    <property type="entry name" value="Prepilin_peptidase/N-MTase"/>
</dbReference>
<feature type="transmembrane region" description="Helical" evidence="2">
    <location>
        <begin position="6"/>
        <end position="28"/>
    </location>
</feature>
<evidence type="ECO:0000259" key="3">
    <source>
        <dbReference type="Pfam" id="PF01478"/>
    </source>
</evidence>
<organism evidence="4 5">
    <name type="scientific">Flexivirga caeni</name>
    <dbReference type="NCBI Taxonomy" id="2294115"/>
    <lineage>
        <taxon>Bacteria</taxon>
        <taxon>Bacillati</taxon>
        <taxon>Actinomycetota</taxon>
        <taxon>Actinomycetes</taxon>
        <taxon>Micrococcales</taxon>
        <taxon>Dermacoccaceae</taxon>
        <taxon>Flexivirga</taxon>
    </lineage>
</organism>
<keyword evidence="2" id="KW-0812">Transmembrane</keyword>
<dbReference type="PANTHER" id="PTHR30487:SF0">
    <property type="entry name" value="PREPILIN LEADER PEPTIDASE_N-METHYLTRANSFERASE-RELATED"/>
    <property type="match status" value="1"/>
</dbReference>
<protein>
    <submittedName>
        <fullName evidence="4">Prepilin peptidase</fullName>
    </submittedName>
</protein>
<name>A0A3M9MGV9_9MICO</name>
<dbReference type="EMBL" id="RJJQ01000002">
    <property type="protein sequence ID" value="RNI24800.1"/>
    <property type="molecule type" value="Genomic_DNA"/>
</dbReference>
<feature type="transmembrane region" description="Helical" evidence="2">
    <location>
        <begin position="104"/>
        <end position="122"/>
    </location>
</feature>
<accession>A0A3M9MGV9</accession>
<comment type="similarity">
    <text evidence="1">Belongs to the peptidase A24 family.</text>
</comment>